<reference evidence="2" key="3">
    <citation type="submission" date="2021-05" db="UniProtKB">
        <authorList>
            <consortium name="EnsemblPlants"/>
        </authorList>
    </citation>
    <scope>IDENTIFICATION</scope>
    <source>
        <strain evidence="2">cv. B73</strain>
    </source>
</reference>
<sequence>RRRAVAGEGGVAGVAGGGGVDRLPCSGSTSDPSGHAVLRPALSFVGVLYSLLSGPAASNPSAEVASVRPALSRALGNRCHIRSASPWTPYATPGDALRPPPSAAWEWLERCSCCE</sequence>
<dbReference type="EnsemblPlants" id="Zm00001eb132570_T001">
    <property type="protein sequence ID" value="Zm00001eb132570_P001"/>
    <property type="gene ID" value="Zm00001eb132570"/>
</dbReference>
<proteinExistence type="predicted"/>
<reference evidence="2" key="2">
    <citation type="submission" date="2019-07" db="EMBL/GenBank/DDBJ databases">
        <authorList>
            <person name="Seetharam A."/>
            <person name="Woodhouse M."/>
            <person name="Cannon E."/>
        </authorList>
    </citation>
    <scope>NUCLEOTIDE SEQUENCE [LARGE SCALE GENOMIC DNA]</scope>
    <source>
        <strain evidence="2">cv. B73</strain>
    </source>
</reference>
<keyword evidence="3" id="KW-1185">Reference proteome</keyword>
<accession>A0A804N3R8</accession>
<protein>
    <submittedName>
        <fullName evidence="2">Uncharacterized protein</fullName>
    </submittedName>
</protein>
<evidence type="ECO:0000313" key="3">
    <source>
        <dbReference type="Proteomes" id="UP000007305"/>
    </source>
</evidence>
<dbReference type="Gramene" id="Zm00001eb132570_T001">
    <property type="protein sequence ID" value="Zm00001eb132570_P001"/>
    <property type="gene ID" value="Zm00001eb132570"/>
</dbReference>
<feature type="region of interest" description="Disordered" evidence="1">
    <location>
        <begin position="1"/>
        <end position="33"/>
    </location>
</feature>
<evidence type="ECO:0000256" key="1">
    <source>
        <dbReference type="SAM" id="MobiDB-lite"/>
    </source>
</evidence>
<reference evidence="3" key="1">
    <citation type="submission" date="2015-12" db="EMBL/GenBank/DDBJ databases">
        <title>Update maize B73 reference genome by single molecule sequencing technologies.</title>
        <authorList>
            <consortium name="Maize Genome Sequencing Project"/>
            <person name="Ware D."/>
        </authorList>
    </citation>
    <scope>NUCLEOTIDE SEQUENCE [LARGE SCALE GENOMIC DNA]</scope>
    <source>
        <strain evidence="3">cv. B73</strain>
    </source>
</reference>
<organism evidence="2 3">
    <name type="scientific">Zea mays</name>
    <name type="common">Maize</name>
    <dbReference type="NCBI Taxonomy" id="4577"/>
    <lineage>
        <taxon>Eukaryota</taxon>
        <taxon>Viridiplantae</taxon>
        <taxon>Streptophyta</taxon>
        <taxon>Embryophyta</taxon>
        <taxon>Tracheophyta</taxon>
        <taxon>Spermatophyta</taxon>
        <taxon>Magnoliopsida</taxon>
        <taxon>Liliopsida</taxon>
        <taxon>Poales</taxon>
        <taxon>Poaceae</taxon>
        <taxon>PACMAD clade</taxon>
        <taxon>Panicoideae</taxon>
        <taxon>Andropogonodae</taxon>
        <taxon>Andropogoneae</taxon>
        <taxon>Tripsacinae</taxon>
        <taxon>Zea</taxon>
    </lineage>
</organism>
<dbReference type="AlphaFoldDB" id="A0A804N3R8"/>
<evidence type="ECO:0000313" key="2">
    <source>
        <dbReference type="EnsemblPlants" id="Zm00001eb132570_P001"/>
    </source>
</evidence>
<name>A0A804N3R8_MAIZE</name>
<dbReference type="InParanoid" id="A0A804N3R8"/>
<dbReference type="Proteomes" id="UP000007305">
    <property type="component" value="Chromosome 3"/>
</dbReference>
<feature type="compositionally biased region" description="Gly residues" evidence="1">
    <location>
        <begin position="7"/>
        <end position="20"/>
    </location>
</feature>